<gene>
    <name evidence="1" type="ORF">A4U43_C03F2240</name>
</gene>
<evidence type="ECO:0000313" key="1">
    <source>
        <dbReference type="EMBL" id="ONK74047.1"/>
    </source>
</evidence>
<dbReference type="EMBL" id="CM007383">
    <property type="protein sequence ID" value="ONK74047.1"/>
    <property type="molecule type" value="Genomic_DNA"/>
</dbReference>
<reference evidence="2" key="1">
    <citation type="journal article" date="2017" name="Nat. Commun.">
        <title>The asparagus genome sheds light on the origin and evolution of a young Y chromosome.</title>
        <authorList>
            <person name="Harkess A."/>
            <person name="Zhou J."/>
            <person name="Xu C."/>
            <person name="Bowers J.E."/>
            <person name="Van der Hulst R."/>
            <person name="Ayyampalayam S."/>
            <person name="Mercati F."/>
            <person name="Riccardi P."/>
            <person name="McKain M.R."/>
            <person name="Kakrana A."/>
            <person name="Tang H."/>
            <person name="Ray J."/>
            <person name="Groenendijk J."/>
            <person name="Arikit S."/>
            <person name="Mathioni S.M."/>
            <person name="Nakano M."/>
            <person name="Shan H."/>
            <person name="Telgmann-Rauber A."/>
            <person name="Kanno A."/>
            <person name="Yue Z."/>
            <person name="Chen H."/>
            <person name="Li W."/>
            <person name="Chen Y."/>
            <person name="Xu X."/>
            <person name="Zhang Y."/>
            <person name="Luo S."/>
            <person name="Chen H."/>
            <person name="Gao J."/>
            <person name="Mao Z."/>
            <person name="Pires J.C."/>
            <person name="Luo M."/>
            <person name="Kudrna D."/>
            <person name="Wing R.A."/>
            <person name="Meyers B.C."/>
            <person name="Yi K."/>
            <person name="Kong H."/>
            <person name="Lavrijsen P."/>
            <person name="Sunseri F."/>
            <person name="Falavigna A."/>
            <person name="Ye Y."/>
            <person name="Leebens-Mack J.H."/>
            <person name="Chen G."/>
        </authorList>
    </citation>
    <scope>NUCLEOTIDE SEQUENCE [LARGE SCALE GENOMIC DNA]</scope>
    <source>
        <strain evidence="2">cv. DH0086</strain>
    </source>
</reference>
<name>A0A5P1F9F6_ASPOF</name>
<protein>
    <submittedName>
        <fullName evidence="1">Uncharacterized protein</fullName>
    </submittedName>
</protein>
<sequence length="180" mass="20348">MLIAGKEMPICYLDTVRSGNSYIIIHGSSDGSITLDSTTTIDGFMQRTLEFRQEMLMYCQRRPQTGIVSQGDGWWKSLKNQSSQEAIRVSLTIQKLAIVVMAKVPNKFQLTPHLDANTLTSAQKSTNMPSSEICQILRLHIFSSIHQSGVHCLHVSERKDRLQSKPEISYHVVVVEMIRQ</sequence>
<dbReference type="Proteomes" id="UP000243459">
    <property type="component" value="Chromosome 3"/>
</dbReference>
<keyword evidence="2" id="KW-1185">Reference proteome</keyword>
<accession>A0A5P1F9F6</accession>
<evidence type="ECO:0000313" key="2">
    <source>
        <dbReference type="Proteomes" id="UP000243459"/>
    </source>
</evidence>
<dbReference type="AlphaFoldDB" id="A0A5P1F9F6"/>
<dbReference type="Gramene" id="ONK74047">
    <property type="protein sequence ID" value="ONK74047"/>
    <property type="gene ID" value="A4U43_C03F2240"/>
</dbReference>
<organism evidence="1 2">
    <name type="scientific">Asparagus officinalis</name>
    <name type="common">Garden asparagus</name>
    <dbReference type="NCBI Taxonomy" id="4686"/>
    <lineage>
        <taxon>Eukaryota</taxon>
        <taxon>Viridiplantae</taxon>
        <taxon>Streptophyta</taxon>
        <taxon>Embryophyta</taxon>
        <taxon>Tracheophyta</taxon>
        <taxon>Spermatophyta</taxon>
        <taxon>Magnoliopsida</taxon>
        <taxon>Liliopsida</taxon>
        <taxon>Asparagales</taxon>
        <taxon>Asparagaceae</taxon>
        <taxon>Asparagoideae</taxon>
        <taxon>Asparagus</taxon>
    </lineage>
</organism>
<proteinExistence type="predicted"/>